<proteinExistence type="predicted"/>
<gene>
    <name evidence="4" type="ORF">J2751_003178</name>
</gene>
<feature type="domain" description="Glycosyltransferase 2-like" evidence="3">
    <location>
        <begin position="127"/>
        <end position="314"/>
    </location>
</feature>
<dbReference type="Proteomes" id="UP000823588">
    <property type="component" value="Unassembled WGS sequence"/>
</dbReference>
<keyword evidence="2" id="KW-0472">Membrane</keyword>
<comment type="caution">
    <text evidence="4">The sequence shown here is derived from an EMBL/GenBank/DDBJ whole genome shotgun (WGS) entry which is preliminary data.</text>
</comment>
<dbReference type="GO" id="GO:0019187">
    <property type="term" value="F:beta-1,4-mannosyltransferase activity"/>
    <property type="evidence" value="ECO:0007669"/>
    <property type="project" value="InterPro"/>
</dbReference>
<evidence type="ECO:0000313" key="5">
    <source>
        <dbReference type="Proteomes" id="UP000823588"/>
    </source>
</evidence>
<dbReference type="AlphaFoldDB" id="A0A8T4GK96"/>
<evidence type="ECO:0000259" key="3">
    <source>
        <dbReference type="Pfam" id="PF13632"/>
    </source>
</evidence>
<keyword evidence="2" id="KW-1133">Transmembrane helix</keyword>
<dbReference type="RefSeq" id="WP_209487324.1">
    <property type="nucleotide sequence ID" value="NZ_JAGGKQ010000051.1"/>
</dbReference>
<feature type="transmembrane region" description="Helical" evidence="2">
    <location>
        <begin position="336"/>
        <end position="358"/>
    </location>
</feature>
<protein>
    <recommendedName>
        <fullName evidence="3">Glycosyltransferase 2-like domain-containing protein</fullName>
    </recommendedName>
</protein>
<evidence type="ECO:0000256" key="1">
    <source>
        <dbReference type="SAM" id="MobiDB-lite"/>
    </source>
</evidence>
<dbReference type="InterPro" id="IPR029044">
    <property type="entry name" value="Nucleotide-diphossugar_trans"/>
</dbReference>
<dbReference type="PANTHER" id="PTHR16779">
    <property type="entry name" value="BETA-1,4-MANNOSYLTRANSFERASE EGH"/>
    <property type="match status" value="1"/>
</dbReference>
<evidence type="ECO:0000256" key="2">
    <source>
        <dbReference type="SAM" id="Phobius"/>
    </source>
</evidence>
<evidence type="ECO:0000313" key="4">
    <source>
        <dbReference type="EMBL" id="MBP1924127.1"/>
    </source>
</evidence>
<accession>A0A8T4GK96</accession>
<dbReference type="Pfam" id="PF13632">
    <property type="entry name" value="Glyco_trans_2_3"/>
    <property type="match status" value="1"/>
</dbReference>
<dbReference type="SUPFAM" id="SSF53448">
    <property type="entry name" value="Nucleotide-diphospho-sugar transferases"/>
    <property type="match status" value="1"/>
</dbReference>
<keyword evidence="5" id="KW-1185">Reference proteome</keyword>
<feature type="transmembrane region" description="Helical" evidence="2">
    <location>
        <begin position="277"/>
        <end position="300"/>
    </location>
</feature>
<feature type="region of interest" description="Disordered" evidence="1">
    <location>
        <begin position="402"/>
        <end position="423"/>
    </location>
</feature>
<reference evidence="4" key="1">
    <citation type="submission" date="2021-03" db="EMBL/GenBank/DDBJ databases">
        <title>Genomic Encyclopedia of Type Strains, Phase IV (KMG-IV): sequencing the most valuable type-strain genomes for metagenomic binning, comparative biology and taxonomic classification.</title>
        <authorList>
            <person name="Goeker M."/>
        </authorList>
    </citation>
    <scope>NUCLEOTIDE SEQUENCE</scope>
    <source>
        <strain evidence="4">DSM 23564</strain>
    </source>
</reference>
<dbReference type="GO" id="GO:0005737">
    <property type="term" value="C:cytoplasm"/>
    <property type="evidence" value="ECO:0007669"/>
    <property type="project" value="TreeGrafter"/>
</dbReference>
<organism evidence="4 5">
    <name type="scientific">Halorubrum alkaliphilum</name>
    <dbReference type="NCBI Taxonomy" id="261290"/>
    <lineage>
        <taxon>Archaea</taxon>
        <taxon>Methanobacteriati</taxon>
        <taxon>Methanobacteriota</taxon>
        <taxon>Stenosarchaea group</taxon>
        <taxon>Halobacteria</taxon>
        <taxon>Halobacteriales</taxon>
        <taxon>Haloferacaceae</taxon>
        <taxon>Halorubrum</taxon>
    </lineage>
</organism>
<sequence>MLSMFSITSIILVILWAIFILYSASVLFWLFEVGVLARGQTVSSDEVVYGHEDVQVRILTIGAENVVQATVDSIPEGVSDIRVIAERDIQIEGATVHVVPTEFECNATHKGRALEWARQNVPCTQEFILYLDEDTIVQQFTGLPDADIIQITEMPIFTGSWIAYLSETFRIGYQYEQRAFSRFKYPLYAWGGGIAIRKSLEDEITWDVKTITEDTNFVWRAVERRNVDFRVLNLKFRNQAPPTLRGMFRQRRRWFSGTQHSADILPRRYRTFLSFRMIAWALSPVIPVISLFLFLFPQYVPQSATYFLGSIAAFSILFVVTFVGVVVYINHERITLLALPLTPLLVVLNTSGALWGWISPVQTFAVTEKVALKKERIASETDLISPATLEEVNPWLEEGDLENHDGEGTLIPDGGIEDSFIWP</sequence>
<dbReference type="PANTHER" id="PTHR16779:SF1">
    <property type="entry name" value="BETA-1,4-MANNOSYLTRANSFERASE EGH"/>
    <property type="match status" value="1"/>
</dbReference>
<dbReference type="EMBL" id="JAGGKQ010000051">
    <property type="protein sequence ID" value="MBP1924127.1"/>
    <property type="molecule type" value="Genomic_DNA"/>
</dbReference>
<name>A0A8T4GK96_9EURY</name>
<dbReference type="InterPro" id="IPR001173">
    <property type="entry name" value="Glyco_trans_2-like"/>
</dbReference>
<keyword evidence="2" id="KW-0812">Transmembrane</keyword>
<feature type="transmembrane region" description="Helical" evidence="2">
    <location>
        <begin position="306"/>
        <end position="329"/>
    </location>
</feature>
<feature type="transmembrane region" description="Helical" evidence="2">
    <location>
        <begin position="6"/>
        <end position="31"/>
    </location>
</feature>
<dbReference type="InterPro" id="IPR027389">
    <property type="entry name" value="B_mannosylTrfase_Bre-3/Egh"/>
</dbReference>
<dbReference type="OrthoDB" id="55818at2157"/>